<feature type="domain" description="FAD-binding PCMH-type" evidence="4">
    <location>
        <begin position="121"/>
        <end position="301"/>
    </location>
</feature>
<comment type="similarity">
    <text evidence="1">Belongs to the oxygen-dependent FAD-linked oxidoreductase family.</text>
</comment>
<proteinExistence type="inferred from homology"/>
<dbReference type="GO" id="GO:0071949">
    <property type="term" value="F:FAD binding"/>
    <property type="evidence" value="ECO:0007669"/>
    <property type="project" value="InterPro"/>
</dbReference>
<feature type="signal peptide" evidence="3">
    <location>
        <begin position="1"/>
        <end position="28"/>
    </location>
</feature>
<feature type="chain" id="PRO_5025548216" evidence="3">
    <location>
        <begin position="29"/>
        <end position="574"/>
    </location>
</feature>
<sequence length="574" mass="62396">MVHLRYFSRPCTTLIILGLGCLLPASHAYTDRCRCTTQDSCWPAIAEWNSFNSSVHGKLIATTPLASPCHDPHYDAGACEHLREQWNLPALHDDDPSSIMAAAVANKTCNPFTARDTSCALGNMVSYAVNASSSADFASAIKFASKNNIRLVIRNTGHDYLGKSTGAHALSIWTHHLKDITFLDYTANSHYHGPAFKLLAGVQVVEAYAAADAHGMVIVGGDCPTVGVAGGYLQGGGHSPLSSLFRGMGADQVLEWEVVDGTGRLLKASRTKNPQLYWALSGGGGGSYGVVYSVTVKAHRGIPVTGVNLNFTSSNISADAFYQAIEEYHGTIPALTAAGGYPIGAITADSFSLTPLVLPNRTVHDAEALLEPLRNKLDELHISHKFEALHFPSFFSFYETMIAHNSFTHVQNAQYGGWFVPLDVIQHKNRDLTSAVRKIVEDGVGFVGVGLNVSTSNVWNAIHPGWREASMYVFLSSPWPETARLSDMAALAERMTNEWVPALSSLSPKAGAYMNEADPQQPDWKEAFYGPNYNRLLAVKRMYDPNEVFYAWTAVGSDRWAEDANGALCRVHAK</sequence>
<evidence type="ECO:0000259" key="4">
    <source>
        <dbReference type="PROSITE" id="PS51387"/>
    </source>
</evidence>
<dbReference type="EMBL" id="MU006800">
    <property type="protein sequence ID" value="KAF2636139.1"/>
    <property type="molecule type" value="Genomic_DNA"/>
</dbReference>
<dbReference type="InterPro" id="IPR050432">
    <property type="entry name" value="FAD-linked_Oxidoreductases_BP"/>
</dbReference>
<dbReference type="OrthoDB" id="9983560at2759"/>
<gene>
    <name evidence="5" type="ORF">P280DRAFT_473283</name>
</gene>
<reference evidence="5" key="1">
    <citation type="journal article" date="2020" name="Stud. Mycol.">
        <title>101 Dothideomycetes genomes: a test case for predicting lifestyles and emergence of pathogens.</title>
        <authorList>
            <person name="Haridas S."/>
            <person name="Albert R."/>
            <person name="Binder M."/>
            <person name="Bloem J."/>
            <person name="Labutti K."/>
            <person name="Salamov A."/>
            <person name="Andreopoulos B."/>
            <person name="Baker S."/>
            <person name="Barry K."/>
            <person name="Bills G."/>
            <person name="Bluhm B."/>
            <person name="Cannon C."/>
            <person name="Castanera R."/>
            <person name="Culley D."/>
            <person name="Daum C."/>
            <person name="Ezra D."/>
            <person name="Gonzalez J."/>
            <person name="Henrissat B."/>
            <person name="Kuo A."/>
            <person name="Liang C."/>
            <person name="Lipzen A."/>
            <person name="Lutzoni F."/>
            <person name="Magnuson J."/>
            <person name="Mondo S."/>
            <person name="Nolan M."/>
            <person name="Ohm R."/>
            <person name="Pangilinan J."/>
            <person name="Park H.-J."/>
            <person name="Ramirez L."/>
            <person name="Alfaro M."/>
            <person name="Sun H."/>
            <person name="Tritt A."/>
            <person name="Yoshinaga Y."/>
            <person name="Zwiers L.-H."/>
            <person name="Turgeon B."/>
            <person name="Goodwin S."/>
            <person name="Spatafora J."/>
            <person name="Crous P."/>
            <person name="Grigoriev I."/>
        </authorList>
    </citation>
    <scope>NUCLEOTIDE SEQUENCE</scope>
    <source>
        <strain evidence="5">CBS 473.64</strain>
    </source>
</reference>
<dbReference type="InterPro" id="IPR016166">
    <property type="entry name" value="FAD-bd_PCMH"/>
</dbReference>
<dbReference type="Pfam" id="PF08031">
    <property type="entry name" value="BBE"/>
    <property type="match status" value="1"/>
</dbReference>
<dbReference type="PANTHER" id="PTHR13878">
    <property type="entry name" value="GULONOLACTONE OXIDASE"/>
    <property type="match status" value="1"/>
</dbReference>
<dbReference type="PROSITE" id="PS51387">
    <property type="entry name" value="FAD_PCMH"/>
    <property type="match status" value="1"/>
</dbReference>
<evidence type="ECO:0000256" key="3">
    <source>
        <dbReference type="SAM" id="SignalP"/>
    </source>
</evidence>
<accession>A0A6A6RKP2</accession>
<dbReference type="InterPro" id="IPR006094">
    <property type="entry name" value="Oxid_FAD_bind_N"/>
</dbReference>
<dbReference type="PROSITE" id="PS51257">
    <property type="entry name" value="PROKAR_LIPOPROTEIN"/>
    <property type="match status" value="1"/>
</dbReference>
<evidence type="ECO:0000256" key="2">
    <source>
        <dbReference type="ARBA" id="ARBA00023002"/>
    </source>
</evidence>
<dbReference type="SUPFAM" id="SSF56176">
    <property type="entry name" value="FAD-binding/transporter-associated domain-like"/>
    <property type="match status" value="1"/>
</dbReference>
<evidence type="ECO:0000313" key="5">
    <source>
        <dbReference type="EMBL" id="KAF2636139.1"/>
    </source>
</evidence>
<organism evidence="5 6">
    <name type="scientific">Massarina eburnea CBS 473.64</name>
    <dbReference type="NCBI Taxonomy" id="1395130"/>
    <lineage>
        <taxon>Eukaryota</taxon>
        <taxon>Fungi</taxon>
        <taxon>Dikarya</taxon>
        <taxon>Ascomycota</taxon>
        <taxon>Pezizomycotina</taxon>
        <taxon>Dothideomycetes</taxon>
        <taxon>Pleosporomycetidae</taxon>
        <taxon>Pleosporales</taxon>
        <taxon>Massarineae</taxon>
        <taxon>Massarinaceae</taxon>
        <taxon>Massarina</taxon>
    </lineage>
</organism>
<keyword evidence="6" id="KW-1185">Reference proteome</keyword>
<dbReference type="InterPro" id="IPR036318">
    <property type="entry name" value="FAD-bd_PCMH-like_sf"/>
</dbReference>
<name>A0A6A6RKP2_9PLEO</name>
<keyword evidence="3" id="KW-0732">Signal</keyword>
<dbReference type="GO" id="GO:0016491">
    <property type="term" value="F:oxidoreductase activity"/>
    <property type="evidence" value="ECO:0007669"/>
    <property type="project" value="UniProtKB-KW"/>
</dbReference>
<keyword evidence="2" id="KW-0560">Oxidoreductase</keyword>
<evidence type="ECO:0000256" key="1">
    <source>
        <dbReference type="ARBA" id="ARBA00005466"/>
    </source>
</evidence>
<dbReference type="InterPro" id="IPR012951">
    <property type="entry name" value="BBE"/>
</dbReference>
<protein>
    <submittedName>
        <fullName evidence="5">Isoamyl alcohol oxidase</fullName>
    </submittedName>
</protein>
<evidence type="ECO:0000313" key="6">
    <source>
        <dbReference type="Proteomes" id="UP000799753"/>
    </source>
</evidence>
<dbReference type="Proteomes" id="UP000799753">
    <property type="component" value="Unassembled WGS sequence"/>
</dbReference>
<dbReference type="InterPro" id="IPR016169">
    <property type="entry name" value="FAD-bd_PCMH_sub2"/>
</dbReference>
<dbReference type="AlphaFoldDB" id="A0A6A6RKP2"/>
<dbReference type="Gene3D" id="3.30.465.10">
    <property type="match status" value="2"/>
</dbReference>
<dbReference type="Pfam" id="PF01565">
    <property type="entry name" value="FAD_binding_4"/>
    <property type="match status" value="1"/>
</dbReference>
<dbReference type="PANTHER" id="PTHR13878:SF91">
    <property type="entry name" value="FAD BINDING DOMAIN PROTEIN (AFU_ORTHOLOGUE AFUA_6G12070)-RELATED"/>
    <property type="match status" value="1"/>
</dbReference>